<evidence type="ECO:0000256" key="3">
    <source>
        <dbReference type="ARBA" id="ARBA00022692"/>
    </source>
</evidence>
<dbReference type="Pfam" id="PF07690">
    <property type="entry name" value="MFS_1"/>
    <property type="match status" value="1"/>
</dbReference>
<dbReference type="SUPFAM" id="SSF69593">
    <property type="entry name" value="Glycerol-3-phosphate (1)-acyltransferase"/>
    <property type="match status" value="1"/>
</dbReference>
<dbReference type="SUPFAM" id="SSF103473">
    <property type="entry name" value="MFS general substrate transporter"/>
    <property type="match status" value="1"/>
</dbReference>
<dbReference type="Pfam" id="PF00501">
    <property type="entry name" value="AMP-binding"/>
    <property type="match status" value="1"/>
</dbReference>
<feature type="transmembrane region" description="Helical" evidence="6">
    <location>
        <begin position="20"/>
        <end position="40"/>
    </location>
</feature>
<dbReference type="EMBL" id="CP044331">
    <property type="protein sequence ID" value="QGM97185.1"/>
    <property type="molecule type" value="Genomic_DNA"/>
</dbReference>
<dbReference type="GO" id="GO:0031956">
    <property type="term" value="F:medium-chain fatty acid-CoA ligase activity"/>
    <property type="evidence" value="ECO:0007669"/>
    <property type="project" value="TreeGrafter"/>
</dbReference>
<proteinExistence type="inferred from homology"/>
<dbReference type="AlphaFoldDB" id="A0A6B8M4D6"/>
<feature type="transmembrane region" description="Helical" evidence="6">
    <location>
        <begin position="143"/>
        <end position="164"/>
    </location>
</feature>
<dbReference type="PANTHER" id="PTHR43201">
    <property type="entry name" value="ACYL-COA SYNTHETASE"/>
    <property type="match status" value="1"/>
</dbReference>
<evidence type="ECO:0000256" key="6">
    <source>
        <dbReference type="SAM" id="Phobius"/>
    </source>
</evidence>
<feature type="transmembrane region" description="Helical" evidence="6">
    <location>
        <begin position="291"/>
        <end position="313"/>
    </location>
</feature>
<dbReference type="InterPro" id="IPR042099">
    <property type="entry name" value="ANL_N_sf"/>
</dbReference>
<dbReference type="GO" id="GO:0016746">
    <property type="term" value="F:acyltransferase activity"/>
    <property type="evidence" value="ECO:0007669"/>
    <property type="project" value="UniProtKB-KW"/>
</dbReference>
<dbReference type="Gene3D" id="3.30.300.30">
    <property type="match status" value="1"/>
</dbReference>
<dbReference type="InterPro" id="IPR020845">
    <property type="entry name" value="AMP-binding_CS"/>
</dbReference>
<dbReference type="InterPro" id="IPR045851">
    <property type="entry name" value="AMP-bd_C_sf"/>
</dbReference>
<comment type="similarity">
    <text evidence="1">Belongs to the ATP-dependent AMP-binding enzyme family.</text>
</comment>
<feature type="transmembrane region" description="Helical" evidence="6">
    <location>
        <begin position="876"/>
        <end position="896"/>
    </location>
</feature>
<dbReference type="InterPro" id="IPR002123">
    <property type="entry name" value="Plipid/glycerol_acylTrfase"/>
</dbReference>
<keyword evidence="8" id="KW-0012">Acyltransferase</keyword>
<feature type="transmembrane region" description="Helical" evidence="6">
    <location>
        <begin position="170"/>
        <end position="190"/>
    </location>
</feature>
<feature type="transmembrane region" description="Helical" evidence="6">
    <location>
        <begin position="79"/>
        <end position="99"/>
    </location>
</feature>
<dbReference type="PROSITE" id="PS00455">
    <property type="entry name" value="AMP_BINDING"/>
    <property type="match status" value="1"/>
</dbReference>
<sequence>MSQSLLATRRFAPLFWRQFFAAFNDNFLKNALVLLILAQIGGEKGASLVTLAGAIFIAPFFLLSGVAGEMADKFDKAVIARRLSLAEIGVAGLSATGFYLGDVNILFAALLCFGVTGALFGPVKYGILPDHLSREELPAGNALVESATFIAILTGTIAGGLAMQERDSSFGMHAFAAAIMAVSFASYAAARFIPSTQRAAPDLRIDWNIFRSTFKLLKALRAAPELRKLTTVTSLFWLYGSIAMSLMPPLVTHSLHGTESVVTLHLAIFAIAIGVGSGLAAFLLKGRIVLLPAAIGAALVGLVSIDLGVAEFFRQTSADAAELDLAHYFDQPGALRASIDLALLALAGGLMIVPSFAAIQAQSEADQRARTVAAVNVHNAAFMALGGAGVAFLQAQGVTLAQLFIGMGAVALLSAVWIRYAVVKNPMLDLLSIIFRAFYRLEVKGVENFAKAGPNPIVALNHVSFLDAAAILSVLPKDPVFAIDHGISQRWWVKPFLKFTRAIPLDPSKPLGTRTLVNAVKAGDPLVIFPEGRLTVTGSLMKVYDGAGLIAEKSGALVVPVKIDGPEMTMFSRLTREQARRRWFPKFTLTIQEPVRLTVGEELKGKARRMAAGAALYQIMSDLIFRTTRTDETVFEAAVRAADRHGFSRVALEDPLTGALTYRKILIGARVLGEKIAKIDEAGDRIGVMLPNANAAGVTFLAVSSAGRVPAMINFTAGATNILAGCEGAGVKTILTSRAFIEKGKLDKLAEALQEKLRLVYLEDMRAGVTLADKLRATLRFKKPVVARDADDMATVLFTSGSEGAPKGVALSHRNLLANAAQAAARIDFGRKDKVFNVLPVFHCFGLTIGFMLPLISGVPVYFYPSPLHYRIVPELIYGTNATIFFGTDTFLAGYARSAHAYDFRSIRYVVAGAEPVKQSTRDVWCEKFGIRILEGYGVTETAPVLSLNTPMFNKFGSVGRLMPGVDYNLEKVPGVEEGGRLLVRGPNVMMGYLKADKPGVLQPPEDGWYDTGDIVTIDAEGFVTIKGRAKRFAKIGGEMVSLAAIEQLAAELWPKALSACATEIDPRKGERIVLVTQQKDATRADFMTYAKSKGASDLSIPAEVLYVEHIPLLGSGKLDFAGVTKMVRDRNRYMAGGPRLPNGVLGRIDGSAALSA</sequence>
<feature type="transmembrane region" description="Helical" evidence="6">
    <location>
        <begin position="105"/>
        <end position="123"/>
    </location>
</feature>
<evidence type="ECO:0000256" key="4">
    <source>
        <dbReference type="ARBA" id="ARBA00022989"/>
    </source>
</evidence>
<gene>
    <name evidence="8" type="ORF">F7D14_06635</name>
</gene>
<dbReference type="NCBIfam" id="NF005291">
    <property type="entry name" value="PRK06814.1"/>
    <property type="match status" value="1"/>
</dbReference>
<evidence type="ECO:0000256" key="2">
    <source>
        <dbReference type="ARBA" id="ARBA00022598"/>
    </source>
</evidence>
<keyword evidence="3 6" id="KW-0812">Transmembrane</keyword>
<keyword evidence="8" id="KW-0808">Transferase</keyword>
<dbReference type="PANTHER" id="PTHR43201:SF5">
    <property type="entry name" value="MEDIUM-CHAIN ACYL-COA LIGASE ACSF2, MITOCHONDRIAL"/>
    <property type="match status" value="1"/>
</dbReference>
<feature type="transmembrane region" description="Helical" evidence="6">
    <location>
        <begin position="229"/>
        <end position="250"/>
    </location>
</feature>
<dbReference type="Pfam" id="PF01553">
    <property type="entry name" value="Acyltransferase"/>
    <property type="match status" value="1"/>
</dbReference>
<dbReference type="Proteomes" id="UP000422569">
    <property type="component" value="Chromosome"/>
</dbReference>
<evidence type="ECO:0000313" key="8">
    <source>
        <dbReference type="EMBL" id="QGM97185.1"/>
    </source>
</evidence>
<keyword evidence="2" id="KW-0436">Ligase</keyword>
<dbReference type="SMART" id="SM00563">
    <property type="entry name" value="PlsC"/>
    <property type="match status" value="1"/>
</dbReference>
<organism evidence="8 9">
    <name type="scientific">Methylocystis parvus</name>
    <dbReference type="NCBI Taxonomy" id="134"/>
    <lineage>
        <taxon>Bacteria</taxon>
        <taxon>Pseudomonadati</taxon>
        <taxon>Pseudomonadota</taxon>
        <taxon>Alphaproteobacteria</taxon>
        <taxon>Hyphomicrobiales</taxon>
        <taxon>Methylocystaceae</taxon>
        <taxon>Methylocystis</taxon>
    </lineage>
</organism>
<feature type="transmembrane region" description="Helical" evidence="6">
    <location>
        <begin position="333"/>
        <end position="359"/>
    </location>
</feature>
<dbReference type="CDD" id="cd07989">
    <property type="entry name" value="LPLAT_AGPAT-like"/>
    <property type="match status" value="1"/>
</dbReference>
<feature type="transmembrane region" description="Helical" evidence="6">
    <location>
        <begin position="399"/>
        <end position="422"/>
    </location>
</feature>
<dbReference type="CDD" id="cd06173">
    <property type="entry name" value="MFS_MefA_like"/>
    <property type="match status" value="1"/>
</dbReference>
<dbReference type="InterPro" id="IPR036259">
    <property type="entry name" value="MFS_trans_sf"/>
</dbReference>
<accession>A0A6B8M4D6</accession>
<dbReference type="Gene3D" id="3.40.50.12780">
    <property type="entry name" value="N-terminal domain of ligase-like"/>
    <property type="match status" value="1"/>
</dbReference>
<reference evidence="8 9" key="1">
    <citation type="submission" date="2019-09" db="EMBL/GenBank/DDBJ databases">
        <title>Isolation and complete genome sequencing of Methylocystis species.</title>
        <authorList>
            <person name="Rumah B.L."/>
            <person name="Stead C.E."/>
            <person name="Stevens B.C."/>
            <person name="Minton N.P."/>
            <person name="Grosse-Honebrink A."/>
            <person name="Zhang Y."/>
        </authorList>
    </citation>
    <scope>NUCLEOTIDE SEQUENCE [LARGE SCALE GENOMIC DNA]</scope>
    <source>
        <strain evidence="8 9">BRCS2</strain>
    </source>
</reference>
<dbReference type="InterPro" id="IPR011701">
    <property type="entry name" value="MFS"/>
</dbReference>
<feature type="transmembrane region" description="Helical" evidence="6">
    <location>
        <begin position="371"/>
        <end position="393"/>
    </location>
</feature>
<protein>
    <submittedName>
        <fullName evidence="8">Acyl-[ACP]--phospholipid O-acyltransferase</fullName>
    </submittedName>
</protein>
<dbReference type="KEGG" id="mpar:F7D14_06635"/>
<feature type="transmembrane region" description="Helical" evidence="6">
    <location>
        <begin position="262"/>
        <end position="284"/>
    </location>
</feature>
<dbReference type="GO" id="GO:0006631">
    <property type="term" value="P:fatty acid metabolic process"/>
    <property type="evidence" value="ECO:0007669"/>
    <property type="project" value="TreeGrafter"/>
</dbReference>
<feature type="transmembrane region" description="Helical" evidence="6">
    <location>
        <begin position="835"/>
        <end position="856"/>
    </location>
</feature>
<dbReference type="RefSeq" id="WP_016920115.1">
    <property type="nucleotide sequence ID" value="NZ_CP044331.1"/>
</dbReference>
<keyword evidence="9" id="KW-1185">Reference proteome</keyword>
<keyword evidence="5 6" id="KW-0472">Membrane</keyword>
<dbReference type="InterPro" id="IPR000873">
    <property type="entry name" value="AMP-dep_synth/lig_dom"/>
</dbReference>
<evidence type="ECO:0000259" key="7">
    <source>
        <dbReference type="SMART" id="SM00563"/>
    </source>
</evidence>
<dbReference type="Gene3D" id="1.20.1250.20">
    <property type="entry name" value="MFS general substrate transporter like domains"/>
    <property type="match status" value="1"/>
</dbReference>
<evidence type="ECO:0000313" key="9">
    <source>
        <dbReference type="Proteomes" id="UP000422569"/>
    </source>
</evidence>
<name>A0A6B8M4D6_9HYPH</name>
<feature type="transmembrane region" description="Helical" evidence="6">
    <location>
        <begin position="46"/>
        <end position="67"/>
    </location>
</feature>
<dbReference type="SUPFAM" id="SSF56801">
    <property type="entry name" value="Acetyl-CoA synthetase-like"/>
    <property type="match status" value="1"/>
</dbReference>
<evidence type="ECO:0000256" key="1">
    <source>
        <dbReference type="ARBA" id="ARBA00006432"/>
    </source>
</evidence>
<feature type="domain" description="Phospholipid/glycerol acyltransferase" evidence="7">
    <location>
        <begin position="456"/>
        <end position="566"/>
    </location>
</feature>
<dbReference type="GO" id="GO:0022857">
    <property type="term" value="F:transmembrane transporter activity"/>
    <property type="evidence" value="ECO:0007669"/>
    <property type="project" value="InterPro"/>
</dbReference>
<evidence type="ECO:0000256" key="5">
    <source>
        <dbReference type="ARBA" id="ARBA00023136"/>
    </source>
</evidence>
<keyword evidence="4 6" id="KW-1133">Transmembrane helix</keyword>